<dbReference type="Proteomes" id="UP000660110">
    <property type="component" value="Unassembled WGS sequence"/>
</dbReference>
<accession>A0A917B5S2</accession>
<dbReference type="EMBL" id="BMEL01000002">
    <property type="protein sequence ID" value="GGF22862.1"/>
    <property type="molecule type" value="Genomic_DNA"/>
</dbReference>
<organism evidence="2 3">
    <name type="scientific">Halobacillus andaensis</name>
    <dbReference type="NCBI Taxonomy" id="1176239"/>
    <lineage>
        <taxon>Bacteria</taxon>
        <taxon>Bacillati</taxon>
        <taxon>Bacillota</taxon>
        <taxon>Bacilli</taxon>
        <taxon>Bacillales</taxon>
        <taxon>Bacillaceae</taxon>
        <taxon>Halobacillus</taxon>
    </lineage>
</organism>
<feature type="transmembrane region" description="Helical" evidence="1">
    <location>
        <begin position="49"/>
        <end position="68"/>
    </location>
</feature>
<evidence type="ECO:0000313" key="3">
    <source>
        <dbReference type="Proteomes" id="UP000660110"/>
    </source>
</evidence>
<keyword evidence="1" id="KW-0472">Membrane</keyword>
<gene>
    <name evidence="2" type="ORF">GCM10010954_22080</name>
</gene>
<sequence>MKLSFTKKKPQDERVTTLQNKIYRELYYVIVLICAGSLVYKSIQGGAIIDHIWLEMLILIGGGIYYLARASHLGIFTDEVEMHDRSSKIKLNTKNFITSLLVGAGISLFFAVNNSLKYGETTQETIFYFFLILITSLIIYSPVLFGLFVVPSLIAKHKSDRMNERELEDIDDEDKR</sequence>
<protein>
    <submittedName>
        <fullName evidence="2">Uncharacterized protein</fullName>
    </submittedName>
</protein>
<reference evidence="2" key="1">
    <citation type="journal article" date="2014" name="Int. J. Syst. Evol. Microbiol.">
        <title>Complete genome sequence of Corynebacterium casei LMG S-19264T (=DSM 44701T), isolated from a smear-ripened cheese.</title>
        <authorList>
            <consortium name="US DOE Joint Genome Institute (JGI-PGF)"/>
            <person name="Walter F."/>
            <person name="Albersmeier A."/>
            <person name="Kalinowski J."/>
            <person name="Ruckert C."/>
        </authorList>
    </citation>
    <scope>NUCLEOTIDE SEQUENCE</scope>
    <source>
        <strain evidence="2">CGMCC 1.12153</strain>
    </source>
</reference>
<feature type="transmembrane region" description="Helical" evidence="1">
    <location>
        <begin position="26"/>
        <end position="43"/>
    </location>
</feature>
<dbReference type="RefSeq" id="WP_188377532.1">
    <property type="nucleotide sequence ID" value="NZ_BMEL01000002.1"/>
</dbReference>
<proteinExistence type="predicted"/>
<keyword evidence="1" id="KW-1133">Transmembrane helix</keyword>
<dbReference type="Pfam" id="PF20563">
    <property type="entry name" value="DUF6773"/>
    <property type="match status" value="1"/>
</dbReference>
<reference evidence="2" key="2">
    <citation type="submission" date="2020-09" db="EMBL/GenBank/DDBJ databases">
        <authorList>
            <person name="Sun Q."/>
            <person name="Zhou Y."/>
        </authorList>
    </citation>
    <scope>NUCLEOTIDE SEQUENCE</scope>
    <source>
        <strain evidence="2">CGMCC 1.12153</strain>
    </source>
</reference>
<feature type="transmembrane region" description="Helical" evidence="1">
    <location>
        <begin position="126"/>
        <end position="155"/>
    </location>
</feature>
<evidence type="ECO:0000313" key="2">
    <source>
        <dbReference type="EMBL" id="GGF22862.1"/>
    </source>
</evidence>
<keyword evidence="1" id="KW-0812">Transmembrane</keyword>
<comment type="caution">
    <text evidence="2">The sequence shown here is derived from an EMBL/GenBank/DDBJ whole genome shotgun (WGS) entry which is preliminary data.</text>
</comment>
<evidence type="ECO:0000256" key="1">
    <source>
        <dbReference type="SAM" id="Phobius"/>
    </source>
</evidence>
<dbReference type="InterPro" id="IPR046664">
    <property type="entry name" value="DUF6773"/>
</dbReference>
<dbReference type="AlphaFoldDB" id="A0A917B5S2"/>
<feature type="transmembrane region" description="Helical" evidence="1">
    <location>
        <begin position="95"/>
        <end position="114"/>
    </location>
</feature>
<keyword evidence="3" id="KW-1185">Reference proteome</keyword>
<name>A0A917B5S2_HALAA</name>